<feature type="transmembrane region" description="Helical" evidence="9">
    <location>
        <begin position="234"/>
        <end position="258"/>
    </location>
</feature>
<dbReference type="SUPFAM" id="SSF53448">
    <property type="entry name" value="Nucleotide-diphospho-sugar transferases"/>
    <property type="match status" value="1"/>
</dbReference>
<feature type="transmembrane region" description="Helical" evidence="9">
    <location>
        <begin position="270"/>
        <end position="293"/>
    </location>
</feature>
<accession>A0A967C1I9</accession>
<evidence type="ECO:0000256" key="1">
    <source>
        <dbReference type="ARBA" id="ARBA00022475"/>
    </source>
</evidence>
<keyword evidence="6 9" id="KW-1133">Transmembrane helix</keyword>
<dbReference type="PANTHER" id="PTHR48090:SF3">
    <property type="entry name" value="UNDECAPRENYL-PHOSPHATE 4-DEOXY-4-FORMAMIDO-L-ARABINOSE TRANSFERASE"/>
    <property type="match status" value="1"/>
</dbReference>
<keyword evidence="5" id="KW-0448">Lipopolysaccharide biosynthesis</keyword>
<gene>
    <name evidence="11" type="ORF">HBA54_01265</name>
</gene>
<keyword evidence="4 9" id="KW-0812">Transmembrane</keyword>
<evidence type="ECO:0000256" key="2">
    <source>
        <dbReference type="ARBA" id="ARBA00022676"/>
    </source>
</evidence>
<dbReference type="GO" id="GO:0005886">
    <property type="term" value="C:plasma membrane"/>
    <property type="evidence" value="ECO:0007669"/>
    <property type="project" value="TreeGrafter"/>
</dbReference>
<keyword evidence="12" id="KW-1185">Reference proteome</keyword>
<evidence type="ECO:0000259" key="10">
    <source>
        <dbReference type="Pfam" id="PF00535"/>
    </source>
</evidence>
<dbReference type="PANTHER" id="PTHR48090">
    <property type="entry name" value="UNDECAPRENYL-PHOSPHATE 4-DEOXY-4-FORMAMIDO-L-ARABINOSE TRANSFERASE-RELATED"/>
    <property type="match status" value="1"/>
</dbReference>
<dbReference type="InterPro" id="IPR050256">
    <property type="entry name" value="Glycosyltransferase_2"/>
</dbReference>
<dbReference type="InterPro" id="IPR001173">
    <property type="entry name" value="Glyco_trans_2-like"/>
</dbReference>
<name>A0A967C1I9_9PROT</name>
<dbReference type="GO" id="GO:0009103">
    <property type="term" value="P:lipopolysaccharide biosynthetic process"/>
    <property type="evidence" value="ECO:0007669"/>
    <property type="project" value="UniProtKB-KW"/>
</dbReference>
<evidence type="ECO:0000256" key="5">
    <source>
        <dbReference type="ARBA" id="ARBA00022985"/>
    </source>
</evidence>
<reference evidence="11" key="1">
    <citation type="submission" date="2020-03" db="EMBL/GenBank/DDBJ databases">
        <title>Genome of Pelagibius litoralis DSM 21314T.</title>
        <authorList>
            <person name="Wang G."/>
        </authorList>
    </citation>
    <scope>NUCLEOTIDE SEQUENCE</scope>
    <source>
        <strain evidence="11">DSM 21314</strain>
    </source>
</reference>
<evidence type="ECO:0000256" key="4">
    <source>
        <dbReference type="ARBA" id="ARBA00022692"/>
    </source>
</evidence>
<evidence type="ECO:0000256" key="6">
    <source>
        <dbReference type="ARBA" id="ARBA00022989"/>
    </source>
</evidence>
<evidence type="ECO:0000256" key="8">
    <source>
        <dbReference type="SAM" id="MobiDB-lite"/>
    </source>
</evidence>
<evidence type="ECO:0000313" key="12">
    <source>
        <dbReference type="Proteomes" id="UP000761264"/>
    </source>
</evidence>
<organism evidence="11 12">
    <name type="scientific">Pelagibius litoralis</name>
    <dbReference type="NCBI Taxonomy" id="374515"/>
    <lineage>
        <taxon>Bacteria</taxon>
        <taxon>Pseudomonadati</taxon>
        <taxon>Pseudomonadota</taxon>
        <taxon>Alphaproteobacteria</taxon>
        <taxon>Rhodospirillales</taxon>
        <taxon>Rhodovibrionaceae</taxon>
        <taxon>Pelagibius</taxon>
    </lineage>
</organism>
<dbReference type="EMBL" id="JAAQPH010000001">
    <property type="protein sequence ID" value="NIA67216.1"/>
    <property type="molecule type" value="Genomic_DNA"/>
</dbReference>
<dbReference type="Pfam" id="PF00535">
    <property type="entry name" value="Glycos_transf_2"/>
    <property type="match status" value="1"/>
</dbReference>
<keyword evidence="2" id="KW-0328">Glycosyltransferase</keyword>
<dbReference type="AlphaFoldDB" id="A0A967C1I9"/>
<keyword evidence="3" id="KW-0808">Transferase</keyword>
<evidence type="ECO:0000256" key="9">
    <source>
        <dbReference type="SAM" id="Phobius"/>
    </source>
</evidence>
<feature type="region of interest" description="Disordered" evidence="8">
    <location>
        <begin position="308"/>
        <end position="344"/>
    </location>
</feature>
<dbReference type="InterPro" id="IPR029044">
    <property type="entry name" value="Nucleotide-diphossugar_trans"/>
</dbReference>
<feature type="domain" description="Glycosyltransferase 2-like" evidence="10">
    <location>
        <begin position="6"/>
        <end position="166"/>
    </location>
</feature>
<dbReference type="RefSeq" id="WP_167220535.1">
    <property type="nucleotide sequence ID" value="NZ_JAAQPH010000001.1"/>
</dbReference>
<dbReference type="Proteomes" id="UP000761264">
    <property type="component" value="Unassembled WGS sequence"/>
</dbReference>
<evidence type="ECO:0000256" key="7">
    <source>
        <dbReference type="ARBA" id="ARBA00023136"/>
    </source>
</evidence>
<sequence length="344" mass="37728">MSLSLSIVVPFFNEEETIEKLHEKIVAAVAPTGCPFEVIYVNDGSTDLGPIKAQKLVGSSALASLINFRTNFGKAAALSAGFRRARGDIVITMDADLQDDPMEIPRFLEQIHSGIDVVSGWKQKRHDPLGKTLPSKLFNAVVGRVFGLRLHDYNCGFKAYRRSALAHLNLYGELHRFTPALLHSLGFQVSEIPVTHHPRTHGQSKYGWSRLIKGMIDLFTVLLSTRFRMRPAHLFAYIGLPITGAGFAALAYLTVLWLVGAGPIGSRPLLFFGIMAVLFGTQMIATGLIAEVVRASRPQEDEKYLVESEYGSSGELMSQPLQTNQHDATTTAQTPPQPAGRRSA</sequence>
<proteinExistence type="predicted"/>
<keyword evidence="7 9" id="KW-0472">Membrane</keyword>
<keyword evidence="1" id="KW-1003">Cell membrane</keyword>
<evidence type="ECO:0000313" key="11">
    <source>
        <dbReference type="EMBL" id="NIA67216.1"/>
    </source>
</evidence>
<dbReference type="GO" id="GO:0099621">
    <property type="term" value="F:undecaprenyl-phosphate 4-deoxy-4-formamido-L-arabinose transferase activity"/>
    <property type="evidence" value="ECO:0007669"/>
    <property type="project" value="TreeGrafter"/>
</dbReference>
<evidence type="ECO:0000256" key="3">
    <source>
        <dbReference type="ARBA" id="ARBA00022679"/>
    </source>
</evidence>
<protein>
    <submittedName>
        <fullName evidence="11">Glycosyltransferase family 2 protein</fullName>
    </submittedName>
</protein>
<dbReference type="CDD" id="cd04187">
    <property type="entry name" value="DPM1_like_bac"/>
    <property type="match status" value="1"/>
</dbReference>
<comment type="caution">
    <text evidence="11">The sequence shown here is derived from an EMBL/GenBank/DDBJ whole genome shotgun (WGS) entry which is preliminary data.</text>
</comment>
<feature type="compositionally biased region" description="Polar residues" evidence="8">
    <location>
        <begin position="315"/>
        <end position="327"/>
    </location>
</feature>
<dbReference type="Gene3D" id="3.90.550.10">
    <property type="entry name" value="Spore Coat Polysaccharide Biosynthesis Protein SpsA, Chain A"/>
    <property type="match status" value="1"/>
</dbReference>